<dbReference type="CDD" id="cd00093">
    <property type="entry name" value="HTH_XRE"/>
    <property type="match status" value="1"/>
</dbReference>
<dbReference type="PROSITE" id="PS50943">
    <property type="entry name" value="HTH_CROC1"/>
    <property type="match status" value="1"/>
</dbReference>
<dbReference type="Gene3D" id="1.10.260.40">
    <property type="entry name" value="lambda repressor-like DNA-binding domains"/>
    <property type="match status" value="1"/>
</dbReference>
<evidence type="ECO:0000259" key="2">
    <source>
        <dbReference type="PROSITE" id="PS50943"/>
    </source>
</evidence>
<keyword evidence="1" id="KW-0238">DNA-binding</keyword>
<dbReference type="Proteomes" id="UP000180175">
    <property type="component" value="Chromosome"/>
</dbReference>
<dbReference type="SUPFAM" id="SSF47413">
    <property type="entry name" value="lambda repressor-like DNA-binding domains"/>
    <property type="match status" value="1"/>
</dbReference>
<evidence type="ECO:0000313" key="3">
    <source>
        <dbReference type="EMBL" id="OIJ20391.1"/>
    </source>
</evidence>
<reference evidence="3 5" key="1">
    <citation type="submission" date="2016-10" db="EMBL/GenBank/DDBJ databases">
        <title>Draft genome sequences of four alkaliphilic bacteria belonging to the Anaerobacillus genus.</title>
        <authorList>
            <person name="Bassil N.M."/>
            <person name="Lloyd J.R."/>
        </authorList>
    </citation>
    <scope>NUCLEOTIDE SEQUENCE [LARGE SCALE GENOMIC DNA]</scope>
    <source>
        <strain evidence="3 5">NB2006</strain>
    </source>
</reference>
<dbReference type="InterPro" id="IPR050807">
    <property type="entry name" value="TransReg_Diox_bact_type"/>
</dbReference>
<evidence type="ECO:0000313" key="5">
    <source>
        <dbReference type="Proteomes" id="UP000180175"/>
    </source>
</evidence>
<name>A0A1S2M6Q5_9BACI</name>
<dbReference type="AlphaFoldDB" id="A0A1S2M6Q5"/>
<evidence type="ECO:0000256" key="1">
    <source>
        <dbReference type="ARBA" id="ARBA00023125"/>
    </source>
</evidence>
<sequence length="124" mass="14476">MKNFGQKIRTIREQKNIGLNQMAARLDVSSGYLSNLERGKTETIPLSLLEKLETELNFSKSEFFATNKQQDALDFNELHYRIDRCCEHLKMLENKRPELADYLVTVVEQGLELANIEDEKIKFH</sequence>
<reference evidence="4" key="4">
    <citation type="submission" date="2020-10" db="EMBL/GenBank/DDBJ databases">
        <authorList>
            <person name="Bassil N.M."/>
            <person name="Lloyd J.R."/>
        </authorList>
    </citation>
    <scope>NUCLEOTIDE SEQUENCE</scope>
    <source>
        <strain evidence="4">NB2006</strain>
    </source>
</reference>
<dbReference type="EMBL" id="CP063356">
    <property type="protein sequence ID" value="QOY36645.1"/>
    <property type="molecule type" value="Genomic_DNA"/>
</dbReference>
<dbReference type="KEGG" id="aia:AWH56_002935"/>
<organism evidence="3 5">
    <name type="scientific">Anaerobacillus isosaccharinicus</name>
    <dbReference type="NCBI Taxonomy" id="1532552"/>
    <lineage>
        <taxon>Bacteria</taxon>
        <taxon>Bacillati</taxon>
        <taxon>Bacillota</taxon>
        <taxon>Bacilli</taxon>
        <taxon>Bacillales</taxon>
        <taxon>Bacillaceae</taxon>
        <taxon>Anaerobacillus</taxon>
    </lineage>
</organism>
<feature type="domain" description="HTH cro/C1-type" evidence="2">
    <location>
        <begin position="8"/>
        <end position="63"/>
    </location>
</feature>
<protein>
    <submittedName>
        <fullName evidence="4">Helix-turn-helix transcriptional regulator</fullName>
    </submittedName>
</protein>
<reference evidence="4 5" key="3">
    <citation type="journal article" date="2019" name="Int. J. Syst. Evol. Microbiol.">
        <title>Anaerobacillus isosaccharinicus sp. nov., an alkaliphilic bacterium which degrades isosaccharinic acid.</title>
        <authorList>
            <person name="Bassil N.M."/>
            <person name="Lloyd J.R."/>
        </authorList>
    </citation>
    <scope>NUCLEOTIDE SEQUENCE [LARGE SCALE GENOMIC DNA]</scope>
    <source>
        <strain evidence="4 5">NB2006</strain>
    </source>
</reference>
<dbReference type="SMART" id="SM00530">
    <property type="entry name" value="HTH_XRE"/>
    <property type="match status" value="1"/>
</dbReference>
<dbReference type="PANTHER" id="PTHR46797:SF1">
    <property type="entry name" value="METHYLPHOSPHONATE SYNTHASE"/>
    <property type="match status" value="1"/>
</dbReference>
<reference evidence="4 5" key="2">
    <citation type="journal article" date="2017" name="Genome Announc.">
        <title>Draft Genome Sequences of Four Alkaliphilic Bacteria Belonging to the Anaerobacillus Genus.</title>
        <authorList>
            <person name="Bassil N.M."/>
            <person name="Lloyd J.R."/>
        </authorList>
    </citation>
    <scope>NUCLEOTIDE SEQUENCE [LARGE SCALE GENOMIC DNA]</scope>
    <source>
        <strain evidence="4 5">NB2006</strain>
    </source>
</reference>
<dbReference type="EMBL" id="LQXD01000072">
    <property type="protein sequence ID" value="OIJ20391.1"/>
    <property type="molecule type" value="Genomic_DNA"/>
</dbReference>
<evidence type="ECO:0000313" key="4">
    <source>
        <dbReference type="EMBL" id="QOY36645.1"/>
    </source>
</evidence>
<keyword evidence="5" id="KW-1185">Reference proteome</keyword>
<accession>A0A1S2M6Q5</accession>
<dbReference type="InterPro" id="IPR010982">
    <property type="entry name" value="Lambda_DNA-bd_dom_sf"/>
</dbReference>
<dbReference type="InterPro" id="IPR001387">
    <property type="entry name" value="Cro/C1-type_HTH"/>
</dbReference>
<dbReference type="GO" id="GO:0005829">
    <property type="term" value="C:cytosol"/>
    <property type="evidence" value="ECO:0007669"/>
    <property type="project" value="TreeGrafter"/>
</dbReference>
<dbReference type="GO" id="GO:0003677">
    <property type="term" value="F:DNA binding"/>
    <property type="evidence" value="ECO:0007669"/>
    <property type="project" value="UniProtKB-KW"/>
</dbReference>
<dbReference type="RefSeq" id="WP_071316689.1">
    <property type="nucleotide sequence ID" value="NZ_CP063356.2"/>
</dbReference>
<proteinExistence type="predicted"/>
<gene>
    <name evidence="4" type="ORF">AWH56_002935</name>
    <name evidence="3" type="ORF">AWH56_08225</name>
</gene>
<dbReference type="GO" id="GO:0003700">
    <property type="term" value="F:DNA-binding transcription factor activity"/>
    <property type="evidence" value="ECO:0007669"/>
    <property type="project" value="TreeGrafter"/>
</dbReference>
<dbReference type="Pfam" id="PF12844">
    <property type="entry name" value="HTH_19"/>
    <property type="match status" value="1"/>
</dbReference>
<dbReference type="PANTHER" id="PTHR46797">
    <property type="entry name" value="HTH-TYPE TRANSCRIPTIONAL REGULATOR"/>
    <property type="match status" value="1"/>
</dbReference>
<dbReference type="OrthoDB" id="2615321at2"/>